<keyword evidence="2" id="KW-0489">Methyltransferase</keyword>
<dbReference type="InterPro" id="IPR029063">
    <property type="entry name" value="SAM-dependent_MTases_sf"/>
</dbReference>
<name>A0ABS5TAS2_9ACTN</name>
<gene>
    <name evidence="2" type="ORF">KIH74_04455</name>
</gene>
<protein>
    <submittedName>
        <fullName evidence="2">Class I SAM-dependent methyltransferase</fullName>
    </submittedName>
</protein>
<dbReference type="RefSeq" id="WP_214154467.1">
    <property type="nucleotide sequence ID" value="NZ_JAHBAY010000002.1"/>
</dbReference>
<reference evidence="2 3" key="1">
    <citation type="submission" date="2021-05" db="EMBL/GenBank/DDBJ databases">
        <title>Kineosporia and Streptomyces sp. nov. two new marine actinobacteria isolated from Coral.</title>
        <authorList>
            <person name="Buangrab K."/>
            <person name="Sutthacheep M."/>
            <person name="Yeemin T."/>
            <person name="Harunari E."/>
            <person name="Igarashi Y."/>
            <person name="Kanchanasin P."/>
            <person name="Tanasupawat S."/>
            <person name="Phongsopitanun W."/>
        </authorList>
    </citation>
    <scope>NUCLEOTIDE SEQUENCE [LARGE SCALE GENOMIC DNA]</scope>
    <source>
        <strain evidence="2 3">J2-2</strain>
    </source>
</reference>
<keyword evidence="3" id="KW-1185">Reference proteome</keyword>
<comment type="caution">
    <text evidence="2">The sequence shown here is derived from an EMBL/GenBank/DDBJ whole genome shotgun (WGS) entry which is preliminary data.</text>
</comment>
<dbReference type="Proteomes" id="UP001197247">
    <property type="component" value="Unassembled WGS sequence"/>
</dbReference>
<organism evidence="2 3">
    <name type="scientific">Kineosporia corallincola</name>
    <dbReference type="NCBI Taxonomy" id="2835133"/>
    <lineage>
        <taxon>Bacteria</taxon>
        <taxon>Bacillati</taxon>
        <taxon>Actinomycetota</taxon>
        <taxon>Actinomycetes</taxon>
        <taxon>Kineosporiales</taxon>
        <taxon>Kineosporiaceae</taxon>
        <taxon>Kineosporia</taxon>
    </lineage>
</organism>
<proteinExistence type="predicted"/>
<dbReference type="EMBL" id="JAHBAY010000002">
    <property type="protein sequence ID" value="MBT0768160.1"/>
    <property type="molecule type" value="Genomic_DNA"/>
</dbReference>
<dbReference type="GO" id="GO:0008168">
    <property type="term" value="F:methyltransferase activity"/>
    <property type="evidence" value="ECO:0007669"/>
    <property type="project" value="UniProtKB-KW"/>
</dbReference>
<dbReference type="InterPro" id="IPR013216">
    <property type="entry name" value="Methyltransf_11"/>
</dbReference>
<evidence type="ECO:0000259" key="1">
    <source>
        <dbReference type="Pfam" id="PF08241"/>
    </source>
</evidence>
<dbReference type="PANTHER" id="PTHR43591">
    <property type="entry name" value="METHYLTRANSFERASE"/>
    <property type="match status" value="1"/>
</dbReference>
<dbReference type="Gene3D" id="3.40.50.150">
    <property type="entry name" value="Vaccinia Virus protein VP39"/>
    <property type="match status" value="1"/>
</dbReference>
<dbReference type="Pfam" id="PF08241">
    <property type="entry name" value="Methyltransf_11"/>
    <property type="match status" value="1"/>
</dbReference>
<sequence>MDEPIFQHPLAYLLGLEGLALLRGWAGDYGENFTRERLAEVRQLLDDPGLTSHPGVPVARATLGAGYRRWAGDYDGPNRLFTLDEPFVHGVVDRLPAGVALDAACGTGRFAETLTRRGHRVIGVDGSADMLRVARSRVPSARFALGDLRRLPVADMSVDLVVCALALSHVASLEPVMAEFARVLTPGGHLVISDVHHELVFRGSVIAAPGPAGEPGLVPTYRHPPGDFLRAALAQGLEVRACEEPGLPTGTAPGPDGVGPWRDWPWSLMDLLPEARDAAWDVPLVINWHFQGAPRSSASR</sequence>
<feature type="domain" description="Methyltransferase type 11" evidence="1">
    <location>
        <begin position="101"/>
        <end position="192"/>
    </location>
</feature>
<accession>A0ABS5TAS2</accession>
<keyword evidence="2" id="KW-0808">Transferase</keyword>
<evidence type="ECO:0000313" key="3">
    <source>
        <dbReference type="Proteomes" id="UP001197247"/>
    </source>
</evidence>
<evidence type="ECO:0000313" key="2">
    <source>
        <dbReference type="EMBL" id="MBT0768160.1"/>
    </source>
</evidence>
<dbReference type="GO" id="GO:0032259">
    <property type="term" value="P:methylation"/>
    <property type="evidence" value="ECO:0007669"/>
    <property type="project" value="UniProtKB-KW"/>
</dbReference>
<dbReference type="CDD" id="cd02440">
    <property type="entry name" value="AdoMet_MTases"/>
    <property type="match status" value="1"/>
</dbReference>
<dbReference type="SUPFAM" id="SSF53335">
    <property type="entry name" value="S-adenosyl-L-methionine-dependent methyltransferases"/>
    <property type="match status" value="1"/>
</dbReference>